<comment type="function">
    <text evidence="5">Specifically methylates the pseudouridine at position 1915 (m3Psi1915) in 23S rRNA.</text>
</comment>
<dbReference type="Pfam" id="PF02590">
    <property type="entry name" value="SPOUT_MTase"/>
    <property type="match status" value="1"/>
</dbReference>
<protein>
    <recommendedName>
        <fullName evidence="5">Ribosomal RNA large subunit methyltransferase H</fullName>
        <ecNumber evidence="5">2.1.1.177</ecNumber>
    </recommendedName>
    <alternativeName>
        <fullName evidence="5">23S rRNA (pseudouridine1915-N3)-methyltransferase</fullName>
    </alternativeName>
    <alternativeName>
        <fullName evidence="5">23S rRNA m3Psi1915 methyltransferase</fullName>
    </alternativeName>
    <alternativeName>
        <fullName evidence="5">rRNA (pseudouridine-N3-)-methyltransferase RlmH</fullName>
    </alternativeName>
</protein>
<evidence type="ECO:0000256" key="3">
    <source>
        <dbReference type="ARBA" id="ARBA00022691"/>
    </source>
</evidence>
<dbReference type="GO" id="GO:0005737">
    <property type="term" value="C:cytoplasm"/>
    <property type="evidence" value="ECO:0007669"/>
    <property type="project" value="UniProtKB-SubCell"/>
</dbReference>
<dbReference type="PIRSF" id="PIRSF004505">
    <property type="entry name" value="MT_bac"/>
    <property type="match status" value="1"/>
</dbReference>
<dbReference type="AlphaFoldDB" id="A0A841GFM0"/>
<feature type="binding site" evidence="5">
    <location>
        <position position="71"/>
    </location>
    <ligand>
        <name>S-adenosyl-L-methionine</name>
        <dbReference type="ChEBI" id="CHEBI:59789"/>
    </ligand>
</feature>
<dbReference type="CDD" id="cd18081">
    <property type="entry name" value="RlmH-like"/>
    <property type="match status" value="1"/>
</dbReference>
<organism evidence="6 7">
    <name type="scientific">Thermosipho japonicus</name>
    <dbReference type="NCBI Taxonomy" id="90323"/>
    <lineage>
        <taxon>Bacteria</taxon>
        <taxon>Thermotogati</taxon>
        <taxon>Thermotogota</taxon>
        <taxon>Thermotogae</taxon>
        <taxon>Thermotogales</taxon>
        <taxon>Fervidobacteriaceae</taxon>
        <taxon>Thermosipho</taxon>
    </lineage>
</organism>
<evidence type="ECO:0000256" key="5">
    <source>
        <dbReference type="HAMAP-Rule" id="MF_00658"/>
    </source>
</evidence>
<dbReference type="InterPro" id="IPR003742">
    <property type="entry name" value="RlmH-like"/>
</dbReference>
<evidence type="ECO:0000256" key="2">
    <source>
        <dbReference type="ARBA" id="ARBA00022679"/>
    </source>
</evidence>
<reference evidence="6 7" key="1">
    <citation type="submission" date="2020-08" db="EMBL/GenBank/DDBJ databases">
        <title>Genomic Encyclopedia of Type Strains, Phase IV (KMG-IV): sequencing the most valuable type-strain genomes for metagenomic binning, comparative biology and taxonomic classification.</title>
        <authorList>
            <person name="Goeker M."/>
        </authorList>
    </citation>
    <scope>NUCLEOTIDE SEQUENCE [LARGE SCALE GENOMIC DNA]</scope>
    <source>
        <strain evidence="6 7">DSM 13481</strain>
    </source>
</reference>
<dbReference type="PANTHER" id="PTHR33603:SF1">
    <property type="entry name" value="RIBOSOMAL RNA LARGE SUBUNIT METHYLTRANSFERASE H"/>
    <property type="match status" value="1"/>
</dbReference>
<comment type="subcellular location">
    <subcellularLocation>
        <location evidence="5">Cytoplasm</location>
    </subcellularLocation>
</comment>
<dbReference type="SUPFAM" id="SSF75217">
    <property type="entry name" value="alpha/beta knot"/>
    <property type="match status" value="1"/>
</dbReference>
<comment type="caution">
    <text evidence="6">The sequence shown here is derived from an EMBL/GenBank/DDBJ whole genome shotgun (WGS) entry which is preliminary data.</text>
</comment>
<comment type="catalytic activity">
    <reaction evidence="5">
        <text>pseudouridine(1915) in 23S rRNA + S-adenosyl-L-methionine = N(3)-methylpseudouridine(1915) in 23S rRNA + S-adenosyl-L-homocysteine + H(+)</text>
        <dbReference type="Rhea" id="RHEA:42752"/>
        <dbReference type="Rhea" id="RHEA-COMP:10221"/>
        <dbReference type="Rhea" id="RHEA-COMP:10222"/>
        <dbReference type="ChEBI" id="CHEBI:15378"/>
        <dbReference type="ChEBI" id="CHEBI:57856"/>
        <dbReference type="ChEBI" id="CHEBI:59789"/>
        <dbReference type="ChEBI" id="CHEBI:65314"/>
        <dbReference type="ChEBI" id="CHEBI:74486"/>
        <dbReference type="EC" id="2.1.1.177"/>
    </reaction>
</comment>
<dbReference type="InterPro" id="IPR029026">
    <property type="entry name" value="tRNA_m1G_MTases_N"/>
</dbReference>
<dbReference type="Proteomes" id="UP000555828">
    <property type="component" value="Unassembled WGS sequence"/>
</dbReference>
<keyword evidence="2 5" id="KW-0808">Transferase</keyword>
<dbReference type="InterPro" id="IPR029028">
    <property type="entry name" value="Alpha/beta_knot_MTases"/>
</dbReference>
<evidence type="ECO:0000256" key="1">
    <source>
        <dbReference type="ARBA" id="ARBA00022603"/>
    </source>
</evidence>
<dbReference type="EC" id="2.1.1.177" evidence="5"/>
<gene>
    <name evidence="5" type="primary">rlmH</name>
    <name evidence="6" type="ORF">HNP65_000864</name>
</gene>
<feature type="binding site" evidence="5">
    <location>
        <position position="101"/>
    </location>
    <ligand>
        <name>S-adenosyl-L-methionine</name>
        <dbReference type="ChEBI" id="CHEBI:59789"/>
    </ligand>
</feature>
<name>A0A841GFM0_9BACT</name>
<dbReference type="RefSeq" id="WP_184619106.1">
    <property type="nucleotide sequence ID" value="NZ_JACHEX010000002.1"/>
</dbReference>
<dbReference type="GO" id="GO:0070038">
    <property type="term" value="F:rRNA (pseudouridine-N3-)-methyltransferase activity"/>
    <property type="evidence" value="ECO:0007669"/>
    <property type="project" value="UniProtKB-UniRule"/>
</dbReference>
<dbReference type="Gene3D" id="3.40.1280.10">
    <property type="match status" value="1"/>
</dbReference>
<evidence type="ECO:0000256" key="4">
    <source>
        <dbReference type="ARBA" id="ARBA00038303"/>
    </source>
</evidence>
<keyword evidence="5" id="KW-0963">Cytoplasm</keyword>
<keyword evidence="7" id="KW-1185">Reference proteome</keyword>
<comment type="similarity">
    <text evidence="4 5">Belongs to the RNA methyltransferase RlmH family.</text>
</comment>
<evidence type="ECO:0000313" key="6">
    <source>
        <dbReference type="EMBL" id="MBB6062426.1"/>
    </source>
</evidence>
<proteinExistence type="inferred from homology"/>
<feature type="binding site" evidence="5">
    <location>
        <begin position="120"/>
        <end position="125"/>
    </location>
    <ligand>
        <name>S-adenosyl-L-methionine</name>
        <dbReference type="ChEBI" id="CHEBI:59789"/>
    </ligand>
</feature>
<dbReference type="PANTHER" id="PTHR33603">
    <property type="entry name" value="METHYLTRANSFERASE"/>
    <property type="match status" value="1"/>
</dbReference>
<keyword evidence="1 5" id="KW-0489">Methyltransferase</keyword>
<accession>A0A841GFM0</accession>
<evidence type="ECO:0000313" key="7">
    <source>
        <dbReference type="Proteomes" id="UP000555828"/>
    </source>
</evidence>
<keyword evidence="5" id="KW-0698">rRNA processing</keyword>
<comment type="subunit">
    <text evidence="5">Homodimer.</text>
</comment>
<dbReference type="EMBL" id="JACHEX010000002">
    <property type="protein sequence ID" value="MBB6062426.1"/>
    <property type="molecule type" value="Genomic_DNA"/>
</dbReference>
<dbReference type="HAMAP" id="MF_00658">
    <property type="entry name" value="23SrRNA_methyltr_H"/>
    <property type="match status" value="1"/>
</dbReference>
<sequence length="152" mass="17602">MNVEIVVPGKLSSHLQNAFDFYLKKLKRFANLTVTFTKLGGDVNRESKQVILRREKDEILKKVKNRKFILIDLHGKQMDSVSFSNLVENKMLSGEILFVIGGPLGIDDELRKKASLKISLSKMTFTHEFTLVILLEQLFRAFKIINNEKYHY</sequence>
<keyword evidence="3 5" id="KW-0949">S-adenosyl-L-methionine</keyword>